<name>A0A1M7TD28_9BRAD</name>
<dbReference type="Proteomes" id="UP000184096">
    <property type="component" value="Chromosome I"/>
</dbReference>
<organism evidence="2 3">
    <name type="scientific">Bradyrhizobium erythrophlei</name>
    <dbReference type="NCBI Taxonomy" id="1437360"/>
    <lineage>
        <taxon>Bacteria</taxon>
        <taxon>Pseudomonadati</taxon>
        <taxon>Pseudomonadota</taxon>
        <taxon>Alphaproteobacteria</taxon>
        <taxon>Hyphomicrobiales</taxon>
        <taxon>Nitrobacteraceae</taxon>
        <taxon>Bradyrhizobium</taxon>
    </lineage>
</organism>
<dbReference type="EMBL" id="LT670849">
    <property type="protein sequence ID" value="SHN68586.1"/>
    <property type="molecule type" value="Genomic_DNA"/>
</dbReference>
<proteinExistence type="predicted"/>
<protein>
    <submittedName>
        <fullName evidence="2">Acetyltransferase involved in cellulose biosynthesis, CelD/BcsL family</fullName>
    </submittedName>
</protein>
<dbReference type="AlphaFoldDB" id="A0A1M7TD28"/>
<evidence type="ECO:0000313" key="3">
    <source>
        <dbReference type="Proteomes" id="UP000184096"/>
    </source>
</evidence>
<keyword evidence="3" id="KW-1185">Reference proteome</keyword>
<dbReference type="InterPro" id="IPR016181">
    <property type="entry name" value="Acyl_CoA_acyltransferase"/>
</dbReference>
<accession>A0A1M7TD28</accession>
<dbReference type="RefSeq" id="WP_072817238.1">
    <property type="nucleotide sequence ID" value="NZ_LT670849.1"/>
</dbReference>
<dbReference type="SUPFAM" id="SSF55729">
    <property type="entry name" value="Acyl-CoA N-acyltransferases (Nat)"/>
    <property type="match status" value="1"/>
</dbReference>
<reference evidence="3" key="1">
    <citation type="submission" date="2016-11" db="EMBL/GenBank/DDBJ databases">
        <authorList>
            <person name="Varghese N."/>
            <person name="Submissions S."/>
        </authorList>
    </citation>
    <scope>NUCLEOTIDE SEQUENCE [LARGE SCALE GENOMIC DNA]</scope>
    <source>
        <strain evidence="3">GAS401</strain>
    </source>
</reference>
<dbReference type="Pfam" id="PF13480">
    <property type="entry name" value="Acetyltransf_6"/>
    <property type="match status" value="1"/>
</dbReference>
<dbReference type="OrthoDB" id="8193702at2"/>
<evidence type="ECO:0000259" key="1">
    <source>
        <dbReference type="Pfam" id="PF13480"/>
    </source>
</evidence>
<evidence type="ECO:0000313" key="2">
    <source>
        <dbReference type="EMBL" id="SHN68586.1"/>
    </source>
</evidence>
<gene>
    <name evidence="2" type="ORF">SAMN05444170_1380</name>
</gene>
<feature type="domain" description="BioF2-like acetyltransferase" evidence="1">
    <location>
        <begin position="189"/>
        <end position="331"/>
    </location>
</feature>
<keyword evidence="2" id="KW-0808">Transferase</keyword>
<sequence>MTVVEAEQTVARASSPPARFKIDFVDDWKQAAACWSADGQETAFQHPLWFDAWYSAFANVSPLIAIVSDATTGRKVALVPMIRHVRRGVRIVEFADLNVTDYNAPLLRAGVAFDISEARAIAKALVAELRKVPGGADLVRMRKMPGKIAGVINPLALLGREGSSSLNGNIIETGDDFEVYRTSIKRIQMPRYWRVFNRNPGAAFRMIESVDAALKTVDVMDAQQRARMQKLGLKFVLNDGVHGGFYRDLVRRGLPKGYVVVSELTCDEGVVATMLGVRHGDYFAVLRISNAGARWSHCSPSKLVVERTMAALHEMGVRRFDLSVGNYAFKRRFGATQIPLTDASIALGWRGVPYVLRDHTAQGLRRYPWLSHLVERVLGRPSHEE</sequence>
<dbReference type="InterPro" id="IPR038740">
    <property type="entry name" value="BioF2-like_GNAT_dom"/>
</dbReference>
<dbReference type="GO" id="GO:0016740">
    <property type="term" value="F:transferase activity"/>
    <property type="evidence" value="ECO:0007669"/>
    <property type="project" value="UniProtKB-KW"/>
</dbReference>